<sequence length="192" mass="21506">MSADDFQTKYSSVMEGMLKSAIAETTKLFETMVDELKVEISGMKKENEDLKLRCIQFESARNPPTVPTGGSEPRRGPTDGSEKRDRAVQCDLVPIRNILVEQCQSLRYSPMPMQNQEQQVRSEPMAYSLQDHTYGEGTTQMAFILVKQEDSNDVSARHSVVKQEETEALVCGLVLNDRAAIAASSTQERRNV</sequence>
<dbReference type="AlphaFoldDB" id="A0A4Z2FJI5"/>
<keyword evidence="3" id="KW-1185">Reference proteome</keyword>
<gene>
    <name evidence="2" type="ORF">EYF80_048887</name>
</gene>
<evidence type="ECO:0000256" key="1">
    <source>
        <dbReference type="SAM" id="MobiDB-lite"/>
    </source>
</evidence>
<proteinExistence type="predicted"/>
<evidence type="ECO:0000313" key="2">
    <source>
        <dbReference type="EMBL" id="TNN40944.1"/>
    </source>
</evidence>
<protein>
    <submittedName>
        <fullName evidence="2">Uncharacterized protein</fullName>
    </submittedName>
</protein>
<evidence type="ECO:0000313" key="3">
    <source>
        <dbReference type="Proteomes" id="UP000314294"/>
    </source>
</evidence>
<feature type="region of interest" description="Disordered" evidence="1">
    <location>
        <begin position="57"/>
        <end position="86"/>
    </location>
</feature>
<name>A0A4Z2FJI5_9TELE</name>
<accession>A0A4Z2FJI5</accession>
<dbReference type="OrthoDB" id="40579at2759"/>
<organism evidence="2 3">
    <name type="scientific">Liparis tanakae</name>
    <name type="common">Tanaka's snailfish</name>
    <dbReference type="NCBI Taxonomy" id="230148"/>
    <lineage>
        <taxon>Eukaryota</taxon>
        <taxon>Metazoa</taxon>
        <taxon>Chordata</taxon>
        <taxon>Craniata</taxon>
        <taxon>Vertebrata</taxon>
        <taxon>Euteleostomi</taxon>
        <taxon>Actinopterygii</taxon>
        <taxon>Neopterygii</taxon>
        <taxon>Teleostei</taxon>
        <taxon>Neoteleostei</taxon>
        <taxon>Acanthomorphata</taxon>
        <taxon>Eupercaria</taxon>
        <taxon>Perciformes</taxon>
        <taxon>Cottioidei</taxon>
        <taxon>Cottales</taxon>
        <taxon>Liparidae</taxon>
        <taxon>Liparis</taxon>
    </lineage>
</organism>
<comment type="caution">
    <text evidence="2">The sequence shown here is derived from an EMBL/GenBank/DDBJ whole genome shotgun (WGS) entry which is preliminary data.</text>
</comment>
<feature type="compositionally biased region" description="Basic and acidic residues" evidence="1">
    <location>
        <begin position="72"/>
        <end position="86"/>
    </location>
</feature>
<reference evidence="2 3" key="1">
    <citation type="submission" date="2019-03" db="EMBL/GenBank/DDBJ databases">
        <title>First draft genome of Liparis tanakae, snailfish: a comprehensive survey of snailfish specific genes.</title>
        <authorList>
            <person name="Kim W."/>
            <person name="Song I."/>
            <person name="Jeong J.-H."/>
            <person name="Kim D."/>
            <person name="Kim S."/>
            <person name="Ryu S."/>
            <person name="Song J.Y."/>
            <person name="Lee S.K."/>
        </authorList>
    </citation>
    <scope>NUCLEOTIDE SEQUENCE [LARGE SCALE GENOMIC DNA]</scope>
    <source>
        <tissue evidence="2">Muscle</tissue>
    </source>
</reference>
<dbReference type="Proteomes" id="UP000314294">
    <property type="component" value="Unassembled WGS sequence"/>
</dbReference>
<dbReference type="EMBL" id="SRLO01001146">
    <property type="protein sequence ID" value="TNN40944.1"/>
    <property type="molecule type" value="Genomic_DNA"/>
</dbReference>